<comment type="caution">
    <text evidence="1">The sequence shown here is derived from an EMBL/GenBank/DDBJ whole genome shotgun (WGS) entry which is preliminary data.</text>
</comment>
<dbReference type="EMBL" id="CM037012">
    <property type="protein sequence ID" value="KAH7690406.1"/>
    <property type="molecule type" value="Genomic_DNA"/>
</dbReference>
<keyword evidence="2" id="KW-1185">Reference proteome</keyword>
<evidence type="ECO:0000313" key="1">
    <source>
        <dbReference type="EMBL" id="KAH7690406.1"/>
    </source>
</evidence>
<gene>
    <name evidence="1" type="ORF">IHE45_02G045000</name>
</gene>
<accession>A0ACB7WPF7</accession>
<organism evidence="1 2">
    <name type="scientific">Dioscorea alata</name>
    <name type="common">Purple yam</name>
    <dbReference type="NCBI Taxonomy" id="55571"/>
    <lineage>
        <taxon>Eukaryota</taxon>
        <taxon>Viridiplantae</taxon>
        <taxon>Streptophyta</taxon>
        <taxon>Embryophyta</taxon>
        <taxon>Tracheophyta</taxon>
        <taxon>Spermatophyta</taxon>
        <taxon>Magnoliopsida</taxon>
        <taxon>Liliopsida</taxon>
        <taxon>Dioscoreales</taxon>
        <taxon>Dioscoreaceae</taxon>
        <taxon>Dioscorea</taxon>
    </lineage>
</organism>
<dbReference type="Proteomes" id="UP000827976">
    <property type="component" value="Chromosome 2"/>
</dbReference>
<protein>
    <submittedName>
        <fullName evidence="1">Uncharacterized protein</fullName>
    </submittedName>
</protein>
<evidence type="ECO:0000313" key="2">
    <source>
        <dbReference type="Proteomes" id="UP000827976"/>
    </source>
</evidence>
<name>A0ACB7WPF7_DIOAL</name>
<reference evidence="2" key="1">
    <citation type="journal article" date="2022" name="Nat. Commun.">
        <title>Chromosome evolution and the genetic basis of agronomically important traits in greater yam.</title>
        <authorList>
            <person name="Bredeson J.V."/>
            <person name="Lyons J.B."/>
            <person name="Oniyinde I.O."/>
            <person name="Okereke N.R."/>
            <person name="Kolade O."/>
            <person name="Nnabue I."/>
            <person name="Nwadili C.O."/>
            <person name="Hribova E."/>
            <person name="Parker M."/>
            <person name="Nwogha J."/>
            <person name="Shu S."/>
            <person name="Carlson J."/>
            <person name="Kariba R."/>
            <person name="Muthemba S."/>
            <person name="Knop K."/>
            <person name="Barton G.J."/>
            <person name="Sherwood A.V."/>
            <person name="Lopez-Montes A."/>
            <person name="Asiedu R."/>
            <person name="Jamnadass R."/>
            <person name="Muchugi A."/>
            <person name="Goodstein D."/>
            <person name="Egesi C.N."/>
            <person name="Featherston J."/>
            <person name="Asfaw A."/>
            <person name="Simpson G.G."/>
            <person name="Dolezel J."/>
            <person name="Hendre P.S."/>
            <person name="Van Deynze A."/>
            <person name="Kumar P.L."/>
            <person name="Obidiegwu J.E."/>
            <person name="Bhattacharjee R."/>
            <person name="Rokhsar D.S."/>
        </authorList>
    </citation>
    <scope>NUCLEOTIDE SEQUENCE [LARGE SCALE GENOMIC DNA]</scope>
    <source>
        <strain evidence="2">cv. TDa95/00328</strain>
    </source>
</reference>
<proteinExistence type="predicted"/>
<sequence length="200" mass="22689">MDVGSTNTLYSQVVGQSSGLVSFLTKDLLQKVKLSQPHEHESLREETTKLHKTLMIHEVNISSIRDKIYEVLDLSKIVHDLESEEDDPTISKKRELMKDIKVKKEMKSFLTTTSQRVDEPEKQLMLIREKLQELKDQEKEQKQIISSGKGLLSSTPLIDEVNQSLTDDLMKLKELKGGDNVLQTSSLLSEAQVNLEKGEA</sequence>